<dbReference type="EMBL" id="LN824141">
    <property type="protein sequence ID" value="CEP77556.1"/>
    <property type="molecule type" value="Genomic_DNA"/>
</dbReference>
<reference evidence="2" key="1">
    <citation type="submission" date="2014-11" db="EMBL/GenBank/DDBJ databases">
        <authorList>
            <person name="Wibberg D."/>
        </authorList>
    </citation>
    <scope>NUCLEOTIDE SEQUENCE [LARGE SCALE GENOMIC DNA]</scope>
    <source>
        <strain evidence="2">L3</strain>
    </source>
</reference>
<sequence>MVFATAIVIYKTGSGGTYFYYLTRENKRYDMYNRLIKEAELSLETAKFLEEELQLKRPEIHLDIGLNGKSKDIFNSLTGYVKGLGYDCKTKPYSFAATNIAHIYTK</sequence>
<evidence type="ECO:0000313" key="1">
    <source>
        <dbReference type="EMBL" id="CEP77556.1"/>
    </source>
</evidence>
<evidence type="ECO:0000313" key="2">
    <source>
        <dbReference type="Proteomes" id="UP000032809"/>
    </source>
</evidence>
<dbReference type="PANTHER" id="PTHR39961:SF1">
    <property type="entry name" value="DUF458 DOMAIN-CONTAINING PROTEIN"/>
    <property type="match status" value="1"/>
</dbReference>
<gene>
    <name evidence="1" type="ORF">DTL3_0225</name>
</gene>
<dbReference type="InterPro" id="IPR007405">
    <property type="entry name" value="Phage_KVP40_Orf299"/>
</dbReference>
<dbReference type="PANTHER" id="PTHR39961">
    <property type="entry name" value="HYPOTHETICAL CYTOSOLIC PROTEIN"/>
    <property type="match status" value="1"/>
</dbReference>
<organism evidence="1 2">
    <name type="scientific">Defluviitoga tunisiensis</name>
    <dbReference type="NCBI Taxonomy" id="1006576"/>
    <lineage>
        <taxon>Bacteria</taxon>
        <taxon>Thermotogati</taxon>
        <taxon>Thermotogota</taxon>
        <taxon>Thermotogae</taxon>
        <taxon>Petrotogales</taxon>
        <taxon>Petrotogaceae</taxon>
        <taxon>Defluviitoga</taxon>
    </lineage>
</organism>
<dbReference type="Pfam" id="PF04308">
    <property type="entry name" value="RNaseH_like"/>
    <property type="match status" value="1"/>
</dbReference>
<dbReference type="KEGG" id="dtn:DTL3_0225"/>
<keyword evidence="2" id="KW-1185">Reference proteome</keyword>
<name>A0A0C7NHV2_DEFTU</name>
<accession>A0A0C7NHV2</accession>
<protein>
    <submittedName>
        <fullName evidence="1">Uncharacterized protein</fullName>
    </submittedName>
</protein>
<dbReference type="HOGENOM" id="CLU_128607_1_0_0"/>
<dbReference type="Proteomes" id="UP000032809">
    <property type="component" value="Chromosome I"/>
</dbReference>
<dbReference type="AlphaFoldDB" id="A0A0C7NHV2"/>
<proteinExistence type="predicted"/>